<gene>
    <name evidence="3" type="ORF">K7432_011278</name>
</gene>
<keyword evidence="2" id="KW-0732">Signal</keyword>
<evidence type="ECO:0000313" key="4">
    <source>
        <dbReference type="Proteomes" id="UP001479436"/>
    </source>
</evidence>
<keyword evidence="4" id="KW-1185">Reference proteome</keyword>
<feature type="signal peptide" evidence="2">
    <location>
        <begin position="1"/>
        <end position="19"/>
    </location>
</feature>
<feature type="chain" id="PRO_5045403415" evidence="2">
    <location>
        <begin position="20"/>
        <end position="110"/>
    </location>
</feature>
<feature type="region of interest" description="Disordered" evidence="1">
    <location>
        <begin position="89"/>
        <end position="110"/>
    </location>
</feature>
<protein>
    <submittedName>
        <fullName evidence="3">Uncharacterized protein</fullName>
    </submittedName>
</protein>
<reference evidence="3 4" key="1">
    <citation type="submission" date="2023-04" db="EMBL/GenBank/DDBJ databases">
        <title>Genome of Basidiobolus ranarum AG-B5.</title>
        <authorList>
            <person name="Stajich J.E."/>
            <person name="Carter-House D."/>
            <person name="Gryganskyi A."/>
        </authorList>
    </citation>
    <scope>NUCLEOTIDE SEQUENCE [LARGE SCALE GENOMIC DNA]</scope>
    <source>
        <strain evidence="3 4">AG-B5</strain>
    </source>
</reference>
<evidence type="ECO:0000313" key="3">
    <source>
        <dbReference type="EMBL" id="KAK9762719.1"/>
    </source>
</evidence>
<comment type="caution">
    <text evidence="3">The sequence shown here is derived from an EMBL/GenBank/DDBJ whole genome shotgun (WGS) entry which is preliminary data.</text>
</comment>
<dbReference type="Proteomes" id="UP001479436">
    <property type="component" value="Unassembled WGS sequence"/>
</dbReference>
<organism evidence="3 4">
    <name type="scientific">Basidiobolus ranarum</name>
    <dbReference type="NCBI Taxonomy" id="34480"/>
    <lineage>
        <taxon>Eukaryota</taxon>
        <taxon>Fungi</taxon>
        <taxon>Fungi incertae sedis</taxon>
        <taxon>Zoopagomycota</taxon>
        <taxon>Entomophthoromycotina</taxon>
        <taxon>Basidiobolomycetes</taxon>
        <taxon>Basidiobolales</taxon>
        <taxon>Basidiobolaceae</taxon>
        <taxon>Basidiobolus</taxon>
    </lineage>
</organism>
<accession>A0ABR2WMH8</accession>
<name>A0ABR2WMH8_9FUNG</name>
<dbReference type="EMBL" id="JASJQH010000856">
    <property type="protein sequence ID" value="KAK9762719.1"/>
    <property type="molecule type" value="Genomic_DNA"/>
</dbReference>
<sequence>MKVNRALFFFALSTATIEGQIFRPIKSIDGTDGRTSLPFQDLVRDLTDTFFLPKGIADVISKPVIFTAAAAANVLKTAGCLIGFCGLRSGSKKKVTPPKKKAKRSRVTYN</sequence>
<proteinExistence type="predicted"/>
<evidence type="ECO:0000256" key="2">
    <source>
        <dbReference type="SAM" id="SignalP"/>
    </source>
</evidence>
<feature type="compositionally biased region" description="Basic residues" evidence="1">
    <location>
        <begin position="90"/>
        <end position="110"/>
    </location>
</feature>
<evidence type="ECO:0000256" key="1">
    <source>
        <dbReference type="SAM" id="MobiDB-lite"/>
    </source>
</evidence>